<reference evidence="1" key="1">
    <citation type="submission" date="2023-04" db="EMBL/GenBank/DDBJ databases">
        <title>Ambrosiozyma monospora NBRC 1965.</title>
        <authorList>
            <person name="Ichikawa N."/>
            <person name="Sato H."/>
            <person name="Tonouchi N."/>
        </authorList>
    </citation>
    <scope>NUCLEOTIDE SEQUENCE</scope>
    <source>
        <strain evidence="1">NBRC 1965</strain>
    </source>
</reference>
<dbReference type="AlphaFoldDB" id="A0A9W6SV73"/>
<evidence type="ECO:0000313" key="1">
    <source>
        <dbReference type="EMBL" id="GME67657.1"/>
    </source>
</evidence>
<keyword evidence="2" id="KW-1185">Reference proteome</keyword>
<proteinExistence type="predicted"/>
<dbReference type="EMBL" id="BSXU01008916">
    <property type="protein sequence ID" value="GME67657.1"/>
    <property type="molecule type" value="Genomic_DNA"/>
</dbReference>
<organism evidence="1 2">
    <name type="scientific">Ambrosiozyma monospora</name>
    <name type="common">Yeast</name>
    <name type="synonym">Endomycopsis monosporus</name>
    <dbReference type="NCBI Taxonomy" id="43982"/>
    <lineage>
        <taxon>Eukaryota</taxon>
        <taxon>Fungi</taxon>
        <taxon>Dikarya</taxon>
        <taxon>Ascomycota</taxon>
        <taxon>Saccharomycotina</taxon>
        <taxon>Pichiomycetes</taxon>
        <taxon>Pichiales</taxon>
        <taxon>Pichiaceae</taxon>
        <taxon>Ambrosiozyma</taxon>
    </lineage>
</organism>
<protein>
    <submittedName>
        <fullName evidence="1">Unnamed protein product</fullName>
    </submittedName>
</protein>
<comment type="caution">
    <text evidence="1">The sequence shown here is derived from an EMBL/GenBank/DDBJ whole genome shotgun (WGS) entry which is preliminary data.</text>
</comment>
<dbReference type="Proteomes" id="UP001165063">
    <property type="component" value="Unassembled WGS sequence"/>
</dbReference>
<name>A0A9W6SV73_AMBMO</name>
<gene>
    <name evidence="1" type="ORF">Amon01_000889300</name>
</gene>
<accession>A0A9W6SV73</accession>
<sequence length="125" mass="13140">MESLSLSLDQLFRIRSIPNQIKATDSLTATGFIFGQDTNDDILAIDDTRVDQIEMGTESDGVVRGSNIGATDGELKVVADVVECLFGQGVVFESLGVSNGGWDGDCPVGLAVLVAAGEGWFAVGW</sequence>
<evidence type="ECO:0000313" key="2">
    <source>
        <dbReference type="Proteomes" id="UP001165063"/>
    </source>
</evidence>